<keyword evidence="3 6" id="KW-0694">RNA-binding</keyword>
<dbReference type="GO" id="GO:0005730">
    <property type="term" value="C:nucleolus"/>
    <property type="evidence" value="ECO:0007669"/>
    <property type="project" value="UniProtKB-SubCell"/>
</dbReference>
<dbReference type="InterPro" id="IPR035979">
    <property type="entry name" value="RBD_domain_sf"/>
</dbReference>
<dbReference type="GO" id="GO:0003723">
    <property type="term" value="F:RNA binding"/>
    <property type="evidence" value="ECO:0007669"/>
    <property type="project" value="UniProtKB-UniRule"/>
</dbReference>
<dbReference type="InterPro" id="IPR000504">
    <property type="entry name" value="RRM_dom"/>
</dbReference>
<organism evidence="9">
    <name type="scientific">Phaffia rhodozyma</name>
    <name type="common">Yeast</name>
    <name type="synonym">Xanthophyllomyces dendrorhous</name>
    <dbReference type="NCBI Taxonomy" id="264483"/>
    <lineage>
        <taxon>Eukaryota</taxon>
        <taxon>Fungi</taxon>
        <taxon>Dikarya</taxon>
        <taxon>Basidiomycota</taxon>
        <taxon>Agaricomycotina</taxon>
        <taxon>Tremellomycetes</taxon>
        <taxon>Cystofilobasidiales</taxon>
        <taxon>Mrakiaceae</taxon>
        <taxon>Phaffia</taxon>
    </lineage>
</organism>
<reference evidence="9" key="1">
    <citation type="submission" date="2014-08" db="EMBL/GenBank/DDBJ databases">
        <authorList>
            <person name="Sharma Rahul"/>
            <person name="Thines Marco"/>
        </authorList>
    </citation>
    <scope>NUCLEOTIDE SEQUENCE</scope>
</reference>
<dbReference type="InterPro" id="IPR012677">
    <property type="entry name" value="Nucleotide-bd_a/b_plait_sf"/>
</dbReference>
<evidence type="ECO:0000256" key="1">
    <source>
        <dbReference type="ARBA" id="ARBA00004604"/>
    </source>
</evidence>
<dbReference type="Pfam" id="PF00076">
    <property type="entry name" value="RRM_1"/>
    <property type="match status" value="1"/>
</dbReference>
<dbReference type="PROSITE" id="PS50102">
    <property type="entry name" value="RRM"/>
    <property type="match status" value="1"/>
</dbReference>
<feature type="compositionally biased region" description="Basic and acidic residues" evidence="7">
    <location>
        <begin position="233"/>
        <end position="264"/>
    </location>
</feature>
<dbReference type="GO" id="GO:0034462">
    <property type="term" value="P:small-subunit processome assembly"/>
    <property type="evidence" value="ECO:0007669"/>
    <property type="project" value="TreeGrafter"/>
</dbReference>
<dbReference type="GO" id="GO:0000472">
    <property type="term" value="P:endonucleolytic cleavage to generate mature 5'-end of SSU-rRNA from (SSU-rRNA, 5.8S rRNA, LSU-rRNA)"/>
    <property type="evidence" value="ECO:0007669"/>
    <property type="project" value="TreeGrafter"/>
</dbReference>
<evidence type="ECO:0000256" key="7">
    <source>
        <dbReference type="SAM" id="MobiDB-lite"/>
    </source>
</evidence>
<comment type="similarity">
    <text evidence="2">Belongs to the ESF2/ABP1 family.</text>
</comment>
<name>A0A0F7SGT7_PHARH</name>
<evidence type="ECO:0000256" key="6">
    <source>
        <dbReference type="PROSITE-ProRule" id="PRU00176"/>
    </source>
</evidence>
<evidence type="ECO:0000256" key="4">
    <source>
        <dbReference type="ARBA" id="ARBA00023242"/>
    </source>
</evidence>
<accession>A0A0F7SGT7</accession>
<feature type="region of interest" description="Disordered" evidence="7">
    <location>
        <begin position="204"/>
        <end position="272"/>
    </location>
</feature>
<dbReference type="InterPro" id="IPR039119">
    <property type="entry name" value="ABT1/Esf2"/>
</dbReference>
<feature type="domain" description="RRM" evidence="8">
    <location>
        <begin position="58"/>
        <end position="136"/>
    </location>
</feature>
<dbReference type="AlphaFoldDB" id="A0A0F7SGT7"/>
<proteinExistence type="inferred from homology"/>
<dbReference type="SUPFAM" id="SSF54928">
    <property type="entry name" value="RNA-binding domain, RBD"/>
    <property type="match status" value="1"/>
</dbReference>
<dbReference type="EMBL" id="LN483326">
    <property type="protein sequence ID" value="CDZ98156.1"/>
    <property type="molecule type" value="Genomic_DNA"/>
</dbReference>
<feature type="compositionally biased region" description="Polar residues" evidence="7">
    <location>
        <begin position="17"/>
        <end position="26"/>
    </location>
</feature>
<keyword evidence="4" id="KW-0539">Nucleus</keyword>
<dbReference type="GO" id="GO:0000447">
    <property type="term" value="P:endonucleolytic cleavage in ITS1 to separate SSU-rRNA from 5.8S rRNA and LSU-rRNA from tricistronic rRNA transcript (SSU-rRNA, 5.8S rRNA, LSU-rRNA)"/>
    <property type="evidence" value="ECO:0007669"/>
    <property type="project" value="TreeGrafter"/>
</dbReference>
<feature type="region of interest" description="Disordered" evidence="7">
    <location>
        <begin position="1"/>
        <end position="60"/>
    </location>
</feature>
<evidence type="ECO:0000256" key="3">
    <source>
        <dbReference type="ARBA" id="ARBA00022884"/>
    </source>
</evidence>
<dbReference type="GO" id="GO:0000480">
    <property type="term" value="P:endonucleolytic cleavage in 5'-ETS of tricistronic rRNA transcript (SSU-rRNA, 5.8S rRNA, LSU-rRNA)"/>
    <property type="evidence" value="ECO:0007669"/>
    <property type="project" value="TreeGrafter"/>
</dbReference>
<sequence length="272" mass="30219">MADPTTSSPENRETADQIASGSTLSPNRPGDSESHVLRALPASLLPKSHSKKKGPSPGIVYISRLPPGMTPQKVKHLMGRWGQVGKVFAQKDDKSKEAKGKSHNVNYSEAWIEFLNKSIAKSAAEMLNAQPIGGNKGEKWRDDIWTMKYLPGFKWEMLGEQIAYERNSHTARLRQELSRSKAEQNEYLRNVDLAKSLQKRKEKKALTLTGETEGEPSTAGDDVGKAKRTYAQRGREDEAGEGGKRGREKKRKTEEQTKKGEAKLSDVLASVF</sequence>
<evidence type="ECO:0000256" key="5">
    <source>
        <dbReference type="ARBA" id="ARBA00032634"/>
    </source>
</evidence>
<evidence type="ECO:0000259" key="8">
    <source>
        <dbReference type="PROSITE" id="PS50102"/>
    </source>
</evidence>
<dbReference type="Gene3D" id="3.30.70.330">
    <property type="match status" value="1"/>
</dbReference>
<evidence type="ECO:0000313" key="9">
    <source>
        <dbReference type="EMBL" id="CDZ98156.1"/>
    </source>
</evidence>
<dbReference type="PANTHER" id="PTHR12311">
    <property type="entry name" value="ACTIVATOR OF BASAL TRANSCRIPTION 1"/>
    <property type="match status" value="1"/>
</dbReference>
<protein>
    <recommendedName>
        <fullName evidence="5">18S rRNA factor 2</fullName>
    </recommendedName>
</protein>
<comment type="subcellular location">
    <subcellularLocation>
        <location evidence="1">Nucleus</location>
        <location evidence="1">Nucleolus</location>
    </subcellularLocation>
</comment>
<evidence type="ECO:0000256" key="2">
    <source>
        <dbReference type="ARBA" id="ARBA00005819"/>
    </source>
</evidence>
<dbReference type="InterPro" id="IPR034353">
    <property type="entry name" value="ABT1/ESF2_RRM"/>
</dbReference>
<dbReference type="PANTHER" id="PTHR12311:SF7">
    <property type="entry name" value="ACTIVATOR OF BASAL TRANSCRIPTION 1"/>
    <property type="match status" value="1"/>
</dbReference>
<dbReference type="CDD" id="cd12263">
    <property type="entry name" value="RRM_ABT1_like"/>
    <property type="match status" value="1"/>
</dbReference>